<reference evidence="2 3" key="1">
    <citation type="submission" date="2023-01" db="EMBL/GenBank/DDBJ databases">
        <title>Analysis of 21 Apiospora genomes using comparative genomics revels a genus with tremendous synthesis potential of carbohydrate active enzymes and secondary metabolites.</title>
        <authorList>
            <person name="Sorensen T."/>
        </authorList>
    </citation>
    <scope>NUCLEOTIDE SEQUENCE [LARGE SCALE GENOMIC DNA]</scope>
    <source>
        <strain evidence="2 3">CBS 83171</strain>
    </source>
</reference>
<sequence length="199" mass="22666">MDIQPPPNVKAYDWPVKEHSRIGTSKYFKPSISKQFLRNKLWSSGLLMQHADDCFFIGFDTEGPDGEAPTQIRLAYLPSLPTINPVPPLLGAIRRLKNKLEGCQMRCLSVKNTRHDPQLHPDGHCSYAINATVDSSEVEMRLVDLLFEWKMKNKKKFMVLVGFGLSMDMYTLLPQWPVVLSFLGGWVDTQDLAMENIEV</sequence>
<organism evidence="2 3">
    <name type="scientific">Apiospora saccharicola</name>
    <dbReference type="NCBI Taxonomy" id="335842"/>
    <lineage>
        <taxon>Eukaryota</taxon>
        <taxon>Fungi</taxon>
        <taxon>Dikarya</taxon>
        <taxon>Ascomycota</taxon>
        <taxon>Pezizomycotina</taxon>
        <taxon>Sordariomycetes</taxon>
        <taxon>Xylariomycetidae</taxon>
        <taxon>Amphisphaeriales</taxon>
        <taxon>Apiosporaceae</taxon>
        <taxon>Apiospora</taxon>
    </lineage>
</organism>
<accession>A0ABR1UPK9</accession>
<gene>
    <name evidence="2" type="ORF">PG996_009921</name>
</gene>
<protein>
    <submittedName>
        <fullName evidence="2">Uncharacterized protein</fullName>
    </submittedName>
</protein>
<name>A0ABR1UPK9_9PEZI</name>
<evidence type="ECO:0000313" key="3">
    <source>
        <dbReference type="Proteomes" id="UP001446871"/>
    </source>
</evidence>
<keyword evidence="1" id="KW-0812">Transmembrane</keyword>
<keyword evidence="3" id="KW-1185">Reference proteome</keyword>
<keyword evidence="1" id="KW-0472">Membrane</keyword>
<dbReference type="Proteomes" id="UP001446871">
    <property type="component" value="Unassembled WGS sequence"/>
</dbReference>
<comment type="caution">
    <text evidence="2">The sequence shown here is derived from an EMBL/GenBank/DDBJ whole genome shotgun (WGS) entry which is preliminary data.</text>
</comment>
<proteinExistence type="predicted"/>
<evidence type="ECO:0000313" key="2">
    <source>
        <dbReference type="EMBL" id="KAK8059991.1"/>
    </source>
</evidence>
<evidence type="ECO:0000256" key="1">
    <source>
        <dbReference type="SAM" id="Phobius"/>
    </source>
</evidence>
<dbReference type="EMBL" id="JAQQWM010000006">
    <property type="protein sequence ID" value="KAK8059991.1"/>
    <property type="molecule type" value="Genomic_DNA"/>
</dbReference>
<feature type="transmembrane region" description="Helical" evidence="1">
    <location>
        <begin position="157"/>
        <end position="176"/>
    </location>
</feature>
<keyword evidence="1" id="KW-1133">Transmembrane helix</keyword>